<dbReference type="EMBL" id="OU892287">
    <property type="protein sequence ID" value="CAG9761913.1"/>
    <property type="molecule type" value="Genomic_DNA"/>
</dbReference>
<accession>A0A9N9MF66</accession>
<evidence type="ECO:0000313" key="1">
    <source>
        <dbReference type="EMBL" id="CAG9761913.1"/>
    </source>
</evidence>
<keyword evidence="2" id="KW-1185">Reference proteome</keyword>
<evidence type="ECO:0000313" key="2">
    <source>
        <dbReference type="Proteomes" id="UP001152799"/>
    </source>
</evidence>
<protein>
    <submittedName>
        <fullName evidence="1">Uncharacterized protein</fullName>
    </submittedName>
</protein>
<dbReference type="AlphaFoldDB" id="A0A9N9MF66"/>
<sequence length="124" mass="13568">MGNFCCCKKSSRNNYNVADYHAERPASEEMELQTPEQTHHHHVTFATIEPPRIAPESVIVSSALVPTEPVLVRELNQMAAPLAAKRAISVEAKSSGFIVDVPQLDGLGPDGTFLVAFNQPEIRT</sequence>
<gene>
    <name evidence="1" type="ORF">CEUTPL_LOCUS2604</name>
</gene>
<dbReference type="OrthoDB" id="10652384at2759"/>
<reference evidence="1" key="1">
    <citation type="submission" date="2022-01" db="EMBL/GenBank/DDBJ databases">
        <authorList>
            <person name="King R."/>
        </authorList>
    </citation>
    <scope>NUCLEOTIDE SEQUENCE</scope>
</reference>
<organism evidence="1 2">
    <name type="scientific">Ceutorhynchus assimilis</name>
    <name type="common">cabbage seed weevil</name>
    <dbReference type="NCBI Taxonomy" id="467358"/>
    <lineage>
        <taxon>Eukaryota</taxon>
        <taxon>Metazoa</taxon>
        <taxon>Ecdysozoa</taxon>
        <taxon>Arthropoda</taxon>
        <taxon>Hexapoda</taxon>
        <taxon>Insecta</taxon>
        <taxon>Pterygota</taxon>
        <taxon>Neoptera</taxon>
        <taxon>Endopterygota</taxon>
        <taxon>Coleoptera</taxon>
        <taxon>Polyphaga</taxon>
        <taxon>Cucujiformia</taxon>
        <taxon>Curculionidae</taxon>
        <taxon>Ceutorhynchinae</taxon>
        <taxon>Ceutorhynchus</taxon>
    </lineage>
</organism>
<dbReference type="Proteomes" id="UP001152799">
    <property type="component" value="Chromosome 11"/>
</dbReference>
<name>A0A9N9MF66_9CUCU</name>
<proteinExistence type="predicted"/>